<proteinExistence type="predicted"/>
<keyword evidence="2" id="KW-1185">Reference proteome</keyword>
<accession>A0ACC1YXT8</accession>
<dbReference type="Proteomes" id="UP001164539">
    <property type="component" value="Chromosome 1"/>
</dbReference>
<evidence type="ECO:0000313" key="2">
    <source>
        <dbReference type="Proteomes" id="UP001164539"/>
    </source>
</evidence>
<dbReference type="EMBL" id="CM051394">
    <property type="protein sequence ID" value="KAJ4727859.1"/>
    <property type="molecule type" value="Genomic_DNA"/>
</dbReference>
<evidence type="ECO:0000313" key="1">
    <source>
        <dbReference type="EMBL" id="KAJ4727859.1"/>
    </source>
</evidence>
<sequence>MASSYKFLVDGFAISHVAMLLLFNVNNFNIAMADTTLIDAVCKRYTDYGFCVSTFASDPRSATADLNGLGKLSTQITMNLLQQTLSDDIPKIRNNIRDPVGLQRLNVCQSDYQTALQKFAEAFKSTDNKAYPDVINWVRDGTNLVIDCQNIYRRSEPITESPTAAVNQKVINLVGVILTVNDMLMGLS</sequence>
<reference evidence="1 2" key="1">
    <citation type="journal article" date="2023" name="Science">
        <title>Complex scaffold remodeling in plant triterpene biosynthesis.</title>
        <authorList>
            <person name="De La Pena R."/>
            <person name="Hodgson H."/>
            <person name="Liu J.C."/>
            <person name="Stephenson M.J."/>
            <person name="Martin A.C."/>
            <person name="Owen C."/>
            <person name="Harkess A."/>
            <person name="Leebens-Mack J."/>
            <person name="Jimenez L.E."/>
            <person name="Osbourn A."/>
            <person name="Sattely E.S."/>
        </authorList>
    </citation>
    <scope>NUCLEOTIDE SEQUENCE [LARGE SCALE GENOMIC DNA]</scope>
    <source>
        <strain evidence="2">cv. JPN11</strain>
        <tissue evidence="1">Leaf</tissue>
    </source>
</reference>
<gene>
    <name evidence="1" type="ORF">OWV82_000894</name>
</gene>
<comment type="caution">
    <text evidence="1">The sequence shown here is derived from an EMBL/GenBank/DDBJ whole genome shotgun (WGS) entry which is preliminary data.</text>
</comment>
<organism evidence="1 2">
    <name type="scientific">Melia azedarach</name>
    <name type="common">Chinaberry tree</name>
    <dbReference type="NCBI Taxonomy" id="155640"/>
    <lineage>
        <taxon>Eukaryota</taxon>
        <taxon>Viridiplantae</taxon>
        <taxon>Streptophyta</taxon>
        <taxon>Embryophyta</taxon>
        <taxon>Tracheophyta</taxon>
        <taxon>Spermatophyta</taxon>
        <taxon>Magnoliopsida</taxon>
        <taxon>eudicotyledons</taxon>
        <taxon>Gunneridae</taxon>
        <taxon>Pentapetalae</taxon>
        <taxon>rosids</taxon>
        <taxon>malvids</taxon>
        <taxon>Sapindales</taxon>
        <taxon>Meliaceae</taxon>
        <taxon>Melia</taxon>
    </lineage>
</organism>
<protein>
    <submittedName>
        <fullName evidence="1">Pectinesterase inhibitor</fullName>
    </submittedName>
</protein>
<name>A0ACC1YXT8_MELAZ</name>